<dbReference type="CDD" id="cd18809">
    <property type="entry name" value="SF1_C_RecD"/>
    <property type="match status" value="1"/>
</dbReference>
<dbReference type="PANTHER" id="PTHR47642:SF5">
    <property type="entry name" value="ATP-DEPENDENT DNA HELICASE"/>
    <property type="match status" value="1"/>
</dbReference>
<dbReference type="InterPro" id="IPR027417">
    <property type="entry name" value="P-loop_NTPase"/>
</dbReference>
<dbReference type="InterPro" id="IPR051055">
    <property type="entry name" value="PIF1_helicase"/>
</dbReference>
<dbReference type="PANTHER" id="PTHR47642">
    <property type="entry name" value="ATP-DEPENDENT DNA HELICASE"/>
    <property type="match status" value="1"/>
</dbReference>
<protein>
    <submittedName>
        <fullName evidence="2">Uncharacterized protein LOC113216175</fullName>
    </submittedName>
</protein>
<accession>A0A6J1TG25</accession>
<dbReference type="GeneID" id="113216175"/>
<dbReference type="Gene3D" id="3.40.50.300">
    <property type="entry name" value="P-loop containing nucleotide triphosphate hydrolases"/>
    <property type="match status" value="1"/>
</dbReference>
<keyword evidence="1" id="KW-1185">Reference proteome</keyword>
<dbReference type="Proteomes" id="UP000504606">
    <property type="component" value="Unplaced"/>
</dbReference>
<dbReference type="SUPFAM" id="SSF52540">
    <property type="entry name" value="P-loop containing nucleoside triphosphate hydrolases"/>
    <property type="match status" value="1"/>
</dbReference>
<dbReference type="RefSeq" id="XP_026291707.2">
    <property type="nucleotide sequence ID" value="XM_026435922.2"/>
</dbReference>
<evidence type="ECO:0000313" key="1">
    <source>
        <dbReference type="Proteomes" id="UP000504606"/>
    </source>
</evidence>
<proteinExistence type="predicted"/>
<name>A0A6J1TG25_FRAOC</name>
<dbReference type="KEGG" id="foc:113216175"/>
<evidence type="ECO:0000313" key="2">
    <source>
        <dbReference type="RefSeq" id="XP_026291707.2"/>
    </source>
</evidence>
<gene>
    <name evidence="2" type="primary">LOC113216175</name>
</gene>
<reference evidence="2" key="1">
    <citation type="submission" date="2025-08" db="UniProtKB">
        <authorList>
            <consortium name="RefSeq"/>
        </authorList>
    </citation>
    <scope>IDENTIFICATION</scope>
    <source>
        <tissue evidence="2">Whole organism</tissue>
    </source>
</reference>
<organism evidence="1 2">
    <name type="scientific">Frankliniella occidentalis</name>
    <name type="common">Western flower thrips</name>
    <name type="synonym">Euthrips occidentalis</name>
    <dbReference type="NCBI Taxonomy" id="133901"/>
    <lineage>
        <taxon>Eukaryota</taxon>
        <taxon>Metazoa</taxon>
        <taxon>Ecdysozoa</taxon>
        <taxon>Arthropoda</taxon>
        <taxon>Hexapoda</taxon>
        <taxon>Insecta</taxon>
        <taxon>Pterygota</taxon>
        <taxon>Neoptera</taxon>
        <taxon>Paraneoptera</taxon>
        <taxon>Thysanoptera</taxon>
        <taxon>Terebrantia</taxon>
        <taxon>Thripoidea</taxon>
        <taxon>Thripidae</taxon>
        <taxon>Frankliniella</taxon>
    </lineage>
</organism>
<sequence>MEISGVSGIVPISMYTKSWVSKNGKCLSRAQFPLVLAYACSIHKSQGLTLQRVIVDIGALKEQCVGLSYVALSRCTSLEGMLLVPFSLSRFLKINTSSALKARQLAEKEIFSKKIM</sequence>
<dbReference type="OrthoDB" id="416437at2759"/>
<dbReference type="AlphaFoldDB" id="A0A6J1TG25"/>